<dbReference type="Proteomes" id="UP000670475">
    <property type="component" value="Unassembled WGS sequence"/>
</dbReference>
<dbReference type="AlphaFoldDB" id="A0A940MDY3"/>
<reference evidence="1" key="1">
    <citation type="submission" date="2021-03" db="EMBL/GenBank/DDBJ databases">
        <title>Whole genome sequence of Streptomyces bomunensis MMS17-BM035.</title>
        <authorList>
            <person name="Lee J.H."/>
        </authorList>
    </citation>
    <scope>NUCLEOTIDE SEQUENCE</scope>
    <source>
        <strain evidence="1">MMS17-BM035</strain>
    </source>
</reference>
<gene>
    <name evidence="1" type="ORF">JFN87_05270</name>
</gene>
<sequence>MLRTGPFHDALRAAIAASGLSLDRVQDRLRRHGADVSLASLSSWQSGRYRPERPRSLAALRAMERFLPVPDGALFALLGPPRPRGPRPAGADGQASLENVVPDLSLPALSGIDTSWDASLTRISCQTRMEFDENGRSRSKWTRQLLRADRDGPDRWVTVYRLDEPGFPPGIEVVAPCRTGRVVRSHEGGLLAAELLFDRPLARGETVIVEYTLTHAVPRPFETHVEAALHLPVREYVLEARFDPACLPSACYSYRLDGACAREDAEDHRSERLLRIDAAGSAHAVALEAGHCRIGLRWDWEGPPAAGA</sequence>
<evidence type="ECO:0000313" key="1">
    <source>
        <dbReference type="EMBL" id="MBP0456918.1"/>
    </source>
</evidence>
<name>A0A940MDY3_9ACTN</name>
<dbReference type="EMBL" id="JAGIQL010000012">
    <property type="protein sequence ID" value="MBP0456918.1"/>
    <property type="molecule type" value="Genomic_DNA"/>
</dbReference>
<organism evidence="1 2">
    <name type="scientific">Streptomyces montanisoli</name>
    <dbReference type="NCBI Taxonomy" id="2798581"/>
    <lineage>
        <taxon>Bacteria</taxon>
        <taxon>Bacillati</taxon>
        <taxon>Actinomycetota</taxon>
        <taxon>Actinomycetes</taxon>
        <taxon>Kitasatosporales</taxon>
        <taxon>Streptomycetaceae</taxon>
        <taxon>Streptomyces</taxon>
    </lineage>
</organism>
<evidence type="ECO:0000313" key="2">
    <source>
        <dbReference type="Proteomes" id="UP000670475"/>
    </source>
</evidence>
<accession>A0A940MDY3</accession>
<proteinExistence type="predicted"/>
<comment type="caution">
    <text evidence="1">The sequence shown here is derived from an EMBL/GenBank/DDBJ whole genome shotgun (WGS) entry which is preliminary data.</text>
</comment>
<keyword evidence="2" id="KW-1185">Reference proteome</keyword>
<protein>
    <submittedName>
        <fullName evidence="1">Uncharacterized protein</fullName>
    </submittedName>
</protein>